<gene>
    <name evidence="1" type="ORF">Pyn_05356</name>
</gene>
<organism evidence="1 2">
    <name type="scientific">Prunus yedoensis var. nudiflora</name>
    <dbReference type="NCBI Taxonomy" id="2094558"/>
    <lineage>
        <taxon>Eukaryota</taxon>
        <taxon>Viridiplantae</taxon>
        <taxon>Streptophyta</taxon>
        <taxon>Embryophyta</taxon>
        <taxon>Tracheophyta</taxon>
        <taxon>Spermatophyta</taxon>
        <taxon>Magnoliopsida</taxon>
        <taxon>eudicotyledons</taxon>
        <taxon>Gunneridae</taxon>
        <taxon>Pentapetalae</taxon>
        <taxon>rosids</taxon>
        <taxon>fabids</taxon>
        <taxon>Rosales</taxon>
        <taxon>Rosaceae</taxon>
        <taxon>Amygdaloideae</taxon>
        <taxon>Amygdaleae</taxon>
        <taxon>Prunus</taxon>
    </lineage>
</organism>
<name>A0A314ZJV6_PRUYE</name>
<protein>
    <submittedName>
        <fullName evidence="1">Uncharacterized protein</fullName>
    </submittedName>
</protein>
<keyword evidence="2" id="KW-1185">Reference proteome</keyword>
<dbReference type="EMBL" id="PJQY01000040">
    <property type="protein sequence ID" value="PQQ20215.1"/>
    <property type="molecule type" value="Genomic_DNA"/>
</dbReference>
<evidence type="ECO:0000313" key="1">
    <source>
        <dbReference type="EMBL" id="PQQ20215.1"/>
    </source>
</evidence>
<sequence length="70" mass="7344">MTLAPSDNSSDYLALGLASSCPSWMSLLELNWETRGLLPGLGSFCSSVVGGEVLFCSSDVVYQILAEASP</sequence>
<accession>A0A314ZJV6</accession>
<evidence type="ECO:0000313" key="2">
    <source>
        <dbReference type="Proteomes" id="UP000250321"/>
    </source>
</evidence>
<comment type="caution">
    <text evidence="1">The sequence shown here is derived from an EMBL/GenBank/DDBJ whole genome shotgun (WGS) entry which is preliminary data.</text>
</comment>
<proteinExistence type="predicted"/>
<dbReference type="AlphaFoldDB" id="A0A314ZJV6"/>
<reference evidence="1 2" key="1">
    <citation type="submission" date="2018-02" db="EMBL/GenBank/DDBJ databases">
        <title>Draft genome of wild Prunus yedoensis var. nudiflora.</title>
        <authorList>
            <person name="Baek S."/>
            <person name="Kim J.-H."/>
            <person name="Choi K."/>
            <person name="Kim G.-B."/>
            <person name="Cho A."/>
            <person name="Jang H."/>
            <person name="Shin C.-H."/>
            <person name="Yu H.-J."/>
            <person name="Mun J.-H."/>
        </authorList>
    </citation>
    <scope>NUCLEOTIDE SEQUENCE [LARGE SCALE GENOMIC DNA]</scope>
    <source>
        <strain evidence="2">cv. Jeju island</strain>
        <tissue evidence="1">Leaf</tissue>
    </source>
</reference>
<dbReference type="Proteomes" id="UP000250321">
    <property type="component" value="Unassembled WGS sequence"/>
</dbReference>